<evidence type="ECO:0000256" key="1">
    <source>
        <dbReference type="ARBA" id="ARBA00022485"/>
    </source>
</evidence>
<dbReference type="Gene3D" id="3.30.70.20">
    <property type="match status" value="2"/>
</dbReference>
<dbReference type="SUPFAM" id="SSF54862">
    <property type="entry name" value="4Fe-4S ferredoxins"/>
    <property type="match status" value="1"/>
</dbReference>
<reference evidence="6 7" key="1">
    <citation type="journal article" date="2013" name="Genome Announc.">
        <title>Draft genome sequences for three mercury-methylating, sulfate-reducing bacteria.</title>
        <authorList>
            <person name="Brown S.D."/>
            <person name="Hurt R.A.Jr."/>
            <person name="Gilmour C.C."/>
            <person name="Elias D.A."/>
        </authorList>
    </citation>
    <scope>NUCLEOTIDE SEQUENCE [LARGE SCALE GENOMIC DNA]</scope>
    <source>
        <strain evidence="6 7">DSM 16529</strain>
    </source>
</reference>
<dbReference type="CDD" id="cd10551">
    <property type="entry name" value="PsrB"/>
    <property type="match status" value="1"/>
</dbReference>
<keyword evidence="4" id="KW-0411">Iron-sulfur</keyword>
<dbReference type="PROSITE" id="PS51379">
    <property type="entry name" value="4FE4S_FER_2"/>
    <property type="match status" value="3"/>
</dbReference>
<sequence length="240" mass="26942">MPNYAMVIDLHRCTGCGGCIVACKNENNLPQGINWSYKRTETLGTYPNVRFFYRPTLCNHCENAPCVRGCPTRALHKTDGGITMHDPTKCIGCRYCQANCPYGVVKYNWRKPFGDWEKEQPLIPGCTSSASELNAKLGTTGVPWANMERGKYRPVRPTGVVEKCTFCHHRVVEGLLPYCVEACPADARIFGDLDDPNSKVNELLGNYKAERLREDLGTRPKVYYIRSFNAGTYERSKGGL</sequence>
<dbReference type="InterPro" id="IPR050954">
    <property type="entry name" value="ET_IronSulfur_Cluster-Binding"/>
</dbReference>
<keyword evidence="3" id="KW-0408">Iron</keyword>
<evidence type="ECO:0000256" key="3">
    <source>
        <dbReference type="ARBA" id="ARBA00023004"/>
    </source>
</evidence>
<dbReference type="AlphaFoldDB" id="S7T6V8"/>
<dbReference type="EMBL" id="ATHI01000027">
    <property type="protein sequence ID" value="EPR32286.1"/>
    <property type="molecule type" value="Genomic_DNA"/>
</dbReference>
<evidence type="ECO:0000256" key="4">
    <source>
        <dbReference type="ARBA" id="ARBA00023014"/>
    </source>
</evidence>
<dbReference type="STRING" id="1121439.dsat_0638"/>
<dbReference type="PATRIC" id="fig|1121439.3.peg.1995"/>
<dbReference type="eggNOG" id="COG0437">
    <property type="taxonomic scope" value="Bacteria"/>
</dbReference>
<keyword evidence="1" id="KW-0004">4Fe-4S</keyword>
<feature type="domain" description="4Fe-4S ferredoxin-type" evidence="5">
    <location>
        <begin position="81"/>
        <end position="110"/>
    </location>
</feature>
<dbReference type="Pfam" id="PF13247">
    <property type="entry name" value="Fer4_11"/>
    <property type="match status" value="2"/>
</dbReference>
<proteinExistence type="predicted"/>
<gene>
    <name evidence="6" type="ORF">dsat_0638</name>
</gene>
<evidence type="ECO:0000256" key="2">
    <source>
        <dbReference type="ARBA" id="ARBA00022723"/>
    </source>
</evidence>
<organism evidence="6 7">
    <name type="scientific">Alkalidesulfovibrio alkalitolerans DSM 16529</name>
    <dbReference type="NCBI Taxonomy" id="1121439"/>
    <lineage>
        <taxon>Bacteria</taxon>
        <taxon>Pseudomonadati</taxon>
        <taxon>Thermodesulfobacteriota</taxon>
        <taxon>Desulfovibrionia</taxon>
        <taxon>Desulfovibrionales</taxon>
        <taxon>Desulfovibrionaceae</taxon>
        <taxon>Alkalidesulfovibrio</taxon>
    </lineage>
</organism>
<dbReference type="PROSITE" id="PS00198">
    <property type="entry name" value="4FE4S_FER_1"/>
    <property type="match status" value="1"/>
</dbReference>
<dbReference type="OrthoDB" id="9789030at2"/>
<dbReference type="GO" id="GO:0046872">
    <property type="term" value="F:metal ion binding"/>
    <property type="evidence" value="ECO:0007669"/>
    <property type="project" value="UniProtKB-KW"/>
</dbReference>
<dbReference type="PANTHER" id="PTHR43177">
    <property type="entry name" value="PROTEIN NRFC"/>
    <property type="match status" value="1"/>
</dbReference>
<evidence type="ECO:0000259" key="5">
    <source>
        <dbReference type="PROSITE" id="PS51379"/>
    </source>
</evidence>
<dbReference type="PANTHER" id="PTHR43177:SF3">
    <property type="entry name" value="PROTEIN NRFC HOMOLOG"/>
    <property type="match status" value="1"/>
</dbReference>
<protein>
    <submittedName>
        <fullName evidence="6">4Fe-4S ferredoxin, iron-sulpur binding domain-containing protein</fullName>
    </submittedName>
</protein>
<dbReference type="InterPro" id="IPR017896">
    <property type="entry name" value="4Fe4S_Fe-S-bd"/>
</dbReference>
<comment type="caution">
    <text evidence="6">The sequence shown here is derived from an EMBL/GenBank/DDBJ whole genome shotgun (WGS) entry which is preliminary data.</text>
</comment>
<dbReference type="GO" id="GO:0051539">
    <property type="term" value="F:4 iron, 4 sulfur cluster binding"/>
    <property type="evidence" value="ECO:0007669"/>
    <property type="project" value="UniProtKB-KW"/>
</dbReference>
<dbReference type="Proteomes" id="UP000014975">
    <property type="component" value="Unassembled WGS sequence"/>
</dbReference>
<feature type="domain" description="4Fe-4S ferredoxin-type" evidence="5">
    <location>
        <begin position="4"/>
        <end position="34"/>
    </location>
</feature>
<dbReference type="InterPro" id="IPR017900">
    <property type="entry name" value="4Fe4S_Fe_S_CS"/>
</dbReference>
<feature type="domain" description="4Fe-4S ferredoxin-type" evidence="5">
    <location>
        <begin position="49"/>
        <end position="80"/>
    </location>
</feature>
<evidence type="ECO:0000313" key="7">
    <source>
        <dbReference type="Proteomes" id="UP000014975"/>
    </source>
</evidence>
<dbReference type="RefSeq" id="WP_020887335.1">
    <property type="nucleotide sequence ID" value="NZ_ATHI01000027.1"/>
</dbReference>
<keyword evidence="2" id="KW-0479">Metal-binding</keyword>
<name>S7T6V8_9BACT</name>
<evidence type="ECO:0000313" key="6">
    <source>
        <dbReference type="EMBL" id="EPR32286.1"/>
    </source>
</evidence>
<keyword evidence="7" id="KW-1185">Reference proteome</keyword>
<accession>S7T6V8</accession>